<evidence type="ECO:0000313" key="1">
    <source>
        <dbReference type="Ensembl" id="ENSDLAP00005067351.1"/>
    </source>
</evidence>
<proteinExistence type="predicted"/>
<dbReference type="Ensembl" id="ENSDLAT00005080825.1">
    <property type="protein sequence ID" value="ENSDLAP00005067351.1"/>
    <property type="gene ID" value="ENSDLAG00005033362.1"/>
</dbReference>
<dbReference type="InterPro" id="IPR003360">
    <property type="entry name" value="US22-like"/>
</dbReference>
<dbReference type="Pfam" id="PF02393">
    <property type="entry name" value="US22"/>
    <property type="match status" value="1"/>
</dbReference>
<name>A0A8P4FZ36_DICLA</name>
<protein>
    <submittedName>
        <fullName evidence="1">Uncharacterized protein</fullName>
    </submittedName>
</protein>
<dbReference type="AlphaFoldDB" id="A0A8P4FZ36"/>
<sequence>MPCGQRVNSDVMLPCFCKRFLSFRPASAMLASLQIKRGIYKHKKFTLESPAGAIMKIGDLEDTIYRGKHDEVNGWGKFFLPEIVRMQVVGVVKGTSCPCDQLVLMTCEDRKMYAYDGEELHEVASSFEQLCAEGIEYPASRSYYEGEAFKHMDIINNIKGKTSTEIILINLFCEPQIGNWYSYWPAIIILNPSNTLNKHIIPLWYSNV</sequence>
<accession>A0A8P4FZ36</accession>
<dbReference type="Proteomes" id="UP000694389">
    <property type="component" value="Unassembled WGS sequence"/>
</dbReference>
<reference evidence="1" key="1">
    <citation type="submission" date="2025-08" db="UniProtKB">
        <authorList>
            <consortium name="Ensembl"/>
        </authorList>
    </citation>
    <scope>IDENTIFICATION</scope>
</reference>
<organism evidence="1 2">
    <name type="scientific">Dicentrarchus labrax</name>
    <name type="common">European seabass</name>
    <name type="synonym">Morone labrax</name>
    <dbReference type="NCBI Taxonomy" id="13489"/>
    <lineage>
        <taxon>Eukaryota</taxon>
        <taxon>Metazoa</taxon>
        <taxon>Chordata</taxon>
        <taxon>Craniata</taxon>
        <taxon>Vertebrata</taxon>
        <taxon>Euteleostomi</taxon>
        <taxon>Actinopterygii</taxon>
        <taxon>Neopterygii</taxon>
        <taxon>Teleostei</taxon>
        <taxon>Neoteleostei</taxon>
        <taxon>Acanthomorphata</taxon>
        <taxon>Eupercaria</taxon>
        <taxon>Moronidae</taxon>
        <taxon>Dicentrarchus</taxon>
    </lineage>
</organism>
<dbReference type="GeneTree" id="ENSGT00390000001663"/>
<keyword evidence="2" id="KW-1185">Reference proteome</keyword>
<reference evidence="1" key="2">
    <citation type="submission" date="2025-09" db="UniProtKB">
        <authorList>
            <consortium name="Ensembl"/>
        </authorList>
    </citation>
    <scope>IDENTIFICATION</scope>
</reference>
<evidence type="ECO:0000313" key="2">
    <source>
        <dbReference type="Proteomes" id="UP000694389"/>
    </source>
</evidence>